<name>F6DV04_DESRL</name>
<dbReference type="EMBL" id="CP002780">
    <property type="protein sequence ID" value="AEG61401.1"/>
    <property type="molecule type" value="Genomic_DNA"/>
</dbReference>
<proteinExistence type="predicted"/>
<dbReference type="KEGG" id="dru:Desru_3190"/>
<organism evidence="2 3">
    <name type="scientific">Desulforamulus ruminis (strain ATCC 23193 / DSM 2154 / NCIMB 8452 / DL)</name>
    <name type="common">Desulfotomaculum ruminis</name>
    <dbReference type="NCBI Taxonomy" id="696281"/>
    <lineage>
        <taxon>Bacteria</taxon>
        <taxon>Bacillati</taxon>
        <taxon>Bacillota</taxon>
        <taxon>Clostridia</taxon>
        <taxon>Eubacteriales</taxon>
        <taxon>Peptococcaceae</taxon>
        <taxon>Desulforamulus</taxon>
    </lineage>
</organism>
<reference evidence="2 3" key="2">
    <citation type="journal article" date="2012" name="Stand. Genomic Sci.">
        <title>Complete genome sequence of the sulfate-reducing firmicute Desulfotomaculum ruminis type strain (DL(T)).</title>
        <authorList>
            <person name="Spring S."/>
            <person name="Visser M."/>
            <person name="Lu M."/>
            <person name="Copeland A."/>
            <person name="Lapidus A."/>
            <person name="Lucas S."/>
            <person name="Cheng J.F."/>
            <person name="Han C."/>
            <person name="Tapia R."/>
            <person name="Goodwin L.A."/>
            <person name="Pitluck S."/>
            <person name="Ivanova N."/>
            <person name="Land M."/>
            <person name="Hauser L."/>
            <person name="Larimer F."/>
            <person name="Rohde M."/>
            <person name="Goker M."/>
            <person name="Detter J.C."/>
            <person name="Kyrpides N.C."/>
            <person name="Woyke T."/>
            <person name="Schaap P.J."/>
            <person name="Plugge C.M."/>
            <person name="Muyzer G."/>
            <person name="Kuever J."/>
            <person name="Pereira I.A."/>
            <person name="Parshina S.N."/>
            <person name="Bernier-Latmani R."/>
            <person name="Stams A.J."/>
            <person name="Klenk H.P."/>
        </authorList>
    </citation>
    <scope>NUCLEOTIDE SEQUENCE [LARGE SCALE GENOMIC DNA]</scope>
    <source>
        <strain evidence="3">ATCC 23193 / DSM 2154 / NCIB 8452 / DL</strain>
    </source>
</reference>
<evidence type="ECO:0000313" key="2">
    <source>
        <dbReference type="EMBL" id="AEG61401.1"/>
    </source>
</evidence>
<keyword evidence="1" id="KW-0812">Transmembrane</keyword>
<reference evidence="3" key="1">
    <citation type="submission" date="2011-05" db="EMBL/GenBank/DDBJ databases">
        <title>Complete sequence of Desulfotomaculum ruminis DSM 2154.</title>
        <authorList>
            <person name="Lucas S."/>
            <person name="Copeland A."/>
            <person name="Lapidus A."/>
            <person name="Cheng J.-F."/>
            <person name="Goodwin L."/>
            <person name="Pitluck S."/>
            <person name="Lu M."/>
            <person name="Detter J.C."/>
            <person name="Han C."/>
            <person name="Tapia R."/>
            <person name="Land M."/>
            <person name="Hauser L."/>
            <person name="Kyrpides N."/>
            <person name="Ivanova N."/>
            <person name="Mikhailova N."/>
            <person name="Pagani I."/>
            <person name="Stams A.J.M."/>
            <person name="Plugge C.M."/>
            <person name="Muyzer G."/>
            <person name="Kuever J."/>
            <person name="Parshina S.N."/>
            <person name="Ivanova A.E."/>
            <person name="Nazina T.N."/>
            <person name="Brambilla E."/>
            <person name="Spring S."/>
            <person name="Klenk H.-P."/>
            <person name="Woyke T."/>
        </authorList>
    </citation>
    <scope>NUCLEOTIDE SEQUENCE [LARGE SCALE GENOMIC DNA]</scope>
    <source>
        <strain evidence="3">ATCC 23193 / DSM 2154 / NCIB 8452 / DL</strain>
    </source>
</reference>
<evidence type="ECO:0000313" key="3">
    <source>
        <dbReference type="Proteomes" id="UP000009234"/>
    </source>
</evidence>
<evidence type="ECO:0000256" key="1">
    <source>
        <dbReference type="SAM" id="Phobius"/>
    </source>
</evidence>
<keyword evidence="1" id="KW-0472">Membrane</keyword>
<feature type="transmembrane region" description="Helical" evidence="1">
    <location>
        <begin position="12"/>
        <end position="32"/>
    </location>
</feature>
<sequence length="67" mass="7874">MGLFMEEETIPMLLICSAAVIFFSLFFVFILWKKHGINLAWFIFHIVFSTIFLLLFVNSLDKIMVLI</sequence>
<keyword evidence="1" id="KW-1133">Transmembrane helix</keyword>
<protein>
    <submittedName>
        <fullName evidence="2">OSMotic avoidance abnormal family member (Osm-9)</fullName>
    </submittedName>
</protein>
<accession>F6DV04</accession>
<gene>
    <name evidence="2" type="ordered locus">Desru_3190</name>
</gene>
<feature type="transmembrane region" description="Helical" evidence="1">
    <location>
        <begin position="39"/>
        <end position="57"/>
    </location>
</feature>
<dbReference type="HOGENOM" id="CLU_2805515_0_0_9"/>
<keyword evidence="3" id="KW-1185">Reference proteome</keyword>
<dbReference type="AlphaFoldDB" id="F6DV04"/>
<dbReference type="STRING" id="696281.Desru_3190"/>
<dbReference type="Proteomes" id="UP000009234">
    <property type="component" value="Chromosome"/>
</dbReference>